<accession>A0A2K1YQM1</accession>
<feature type="region of interest" description="Disordered" evidence="1">
    <location>
        <begin position="1"/>
        <end position="55"/>
    </location>
</feature>
<name>A0A2K1YQM1_POPTR</name>
<keyword evidence="3" id="KW-1185">Reference proteome</keyword>
<dbReference type="InParanoid" id="A0A2K1YQM1"/>
<protein>
    <submittedName>
        <fullName evidence="2">Uncharacterized protein</fullName>
    </submittedName>
</protein>
<organism evidence="2 3">
    <name type="scientific">Populus trichocarpa</name>
    <name type="common">Western balsam poplar</name>
    <name type="synonym">Populus balsamifera subsp. trichocarpa</name>
    <dbReference type="NCBI Taxonomy" id="3694"/>
    <lineage>
        <taxon>Eukaryota</taxon>
        <taxon>Viridiplantae</taxon>
        <taxon>Streptophyta</taxon>
        <taxon>Embryophyta</taxon>
        <taxon>Tracheophyta</taxon>
        <taxon>Spermatophyta</taxon>
        <taxon>Magnoliopsida</taxon>
        <taxon>eudicotyledons</taxon>
        <taxon>Gunneridae</taxon>
        <taxon>Pentapetalae</taxon>
        <taxon>rosids</taxon>
        <taxon>fabids</taxon>
        <taxon>Malpighiales</taxon>
        <taxon>Salicaceae</taxon>
        <taxon>Saliceae</taxon>
        <taxon>Populus</taxon>
    </lineage>
</organism>
<reference evidence="2 3" key="1">
    <citation type="journal article" date="2006" name="Science">
        <title>The genome of black cottonwood, Populus trichocarpa (Torr. &amp; Gray).</title>
        <authorList>
            <person name="Tuskan G.A."/>
            <person name="Difazio S."/>
            <person name="Jansson S."/>
            <person name="Bohlmann J."/>
            <person name="Grigoriev I."/>
            <person name="Hellsten U."/>
            <person name="Putnam N."/>
            <person name="Ralph S."/>
            <person name="Rombauts S."/>
            <person name="Salamov A."/>
            <person name="Schein J."/>
            <person name="Sterck L."/>
            <person name="Aerts A."/>
            <person name="Bhalerao R.R."/>
            <person name="Bhalerao R.P."/>
            <person name="Blaudez D."/>
            <person name="Boerjan W."/>
            <person name="Brun A."/>
            <person name="Brunner A."/>
            <person name="Busov V."/>
            <person name="Campbell M."/>
            <person name="Carlson J."/>
            <person name="Chalot M."/>
            <person name="Chapman J."/>
            <person name="Chen G.L."/>
            <person name="Cooper D."/>
            <person name="Coutinho P.M."/>
            <person name="Couturier J."/>
            <person name="Covert S."/>
            <person name="Cronk Q."/>
            <person name="Cunningham R."/>
            <person name="Davis J."/>
            <person name="Degroeve S."/>
            <person name="Dejardin A."/>
            <person name="Depamphilis C."/>
            <person name="Detter J."/>
            <person name="Dirks B."/>
            <person name="Dubchak I."/>
            <person name="Duplessis S."/>
            <person name="Ehlting J."/>
            <person name="Ellis B."/>
            <person name="Gendler K."/>
            <person name="Goodstein D."/>
            <person name="Gribskov M."/>
            <person name="Grimwood J."/>
            <person name="Groover A."/>
            <person name="Gunter L."/>
            <person name="Hamberger B."/>
            <person name="Heinze B."/>
            <person name="Helariutta Y."/>
            <person name="Henrissat B."/>
            <person name="Holligan D."/>
            <person name="Holt R."/>
            <person name="Huang W."/>
            <person name="Islam-Faridi N."/>
            <person name="Jones S."/>
            <person name="Jones-Rhoades M."/>
            <person name="Jorgensen R."/>
            <person name="Joshi C."/>
            <person name="Kangasjarvi J."/>
            <person name="Karlsson J."/>
            <person name="Kelleher C."/>
            <person name="Kirkpatrick R."/>
            <person name="Kirst M."/>
            <person name="Kohler A."/>
            <person name="Kalluri U."/>
            <person name="Larimer F."/>
            <person name="Leebens-Mack J."/>
            <person name="Leple J.C."/>
            <person name="Locascio P."/>
            <person name="Lou Y."/>
            <person name="Lucas S."/>
            <person name="Martin F."/>
            <person name="Montanini B."/>
            <person name="Napoli C."/>
            <person name="Nelson D.R."/>
            <person name="Nelson C."/>
            <person name="Nieminen K."/>
            <person name="Nilsson O."/>
            <person name="Pereda V."/>
            <person name="Peter G."/>
            <person name="Philippe R."/>
            <person name="Pilate G."/>
            <person name="Poliakov A."/>
            <person name="Razumovskaya J."/>
            <person name="Richardson P."/>
            <person name="Rinaldi C."/>
            <person name="Ritland K."/>
            <person name="Rouze P."/>
            <person name="Ryaboy D."/>
            <person name="Schmutz J."/>
            <person name="Schrader J."/>
            <person name="Segerman B."/>
            <person name="Shin H."/>
            <person name="Siddiqui A."/>
            <person name="Sterky F."/>
            <person name="Terry A."/>
            <person name="Tsai C.J."/>
            <person name="Uberbacher E."/>
            <person name="Unneberg P."/>
            <person name="Vahala J."/>
            <person name="Wall K."/>
            <person name="Wessler S."/>
            <person name="Yang G."/>
            <person name="Yin T."/>
            <person name="Douglas C."/>
            <person name="Marra M."/>
            <person name="Sandberg G."/>
            <person name="Van de Peer Y."/>
            <person name="Rokhsar D."/>
        </authorList>
    </citation>
    <scope>NUCLEOTIDE SEQUENCE [LARGE SCALE GENOMIC DNA]</scope>
    <source>
        <strain evidence="3">cv. Nisqually</strain>
    </source>
</reference>
<dbReference type="EMBL" id="CM009299">
    <property type="protein sequence ID" value="PNT15321.1"/>
    <property type="molecule type" value="Genomic_DNA"/>
</dbReference>
<dbReference type="Proteomes" id="UP000006729">
    <property type="component" value="Chromosome 10"/>
</dbReference>
<proteinExistence type="predicted"/>
<evidence type="ECO:0000313" key="3">
    <source>
        <dbReference type="Proteomes" id="UP000006729"/>
    </source>
</evidence>
<gene>
    <name evidence="2" type="ORF">POPTR_010G078100</name>
</gene>
<dbReference type="AlphaFoldDB" id="A0A2K1YQM1"/>
<sequence>MDNREDPTPIESNPSSSKPNSLPIPVPVPVATSSINSNTESEEFGESLKISTDCL</sequence>
<feature type="compositionally biased region" description="Low complexity" evidence="1">
    <location>
        <begin position="9"/>
        <end position="21"/>
    </location>
</feature>
<evidence type="ECO:0000256" key="1">
    <source>
        <dbReference type="SAM" id="MobiDB-lite"/>
    </source>
</evidence>
<evidence type="ECO:0000313" key="2">
    <source>
        <dbReference type="EMBL" id="PNT15321.1"/>
    </source>
</evidence>